<dbReference type="GO" id="GO:0005634">
    <property type="term" value="C:nucleus"/>
    <property type="evidence" value="ECO:0007669"/>
    <property type="project" value="UniProtKB-SubCell"/>
</dbReference>
<evidence type="ECO:0000313" key="15">
    <source>
        <dbReference type="EMBL" id="SVP89483.1"/>
    </source>
</evidence>
<keyword evidence="8 12" id="KW-0175">Coiled coil</keyword>
<protein>
    <submittedName>
        <fullName evidence="15">SMC-like protein, putative</fullName>
    </submittedName>
</protein>
<gene>
    <name evidence="14" type="ORF">TAT_000017800</name>
    <name evidence="15" type="ORF">TAV_000017600</name>
</gene>
<dbReference type="PANTHER" id="PTHR19306:SF6">
    <property type="entry name" value="STRUCTURAL MAINTENANCE OF CHROMOSOMES PROTEIN 6"/>
    <property type="match status" value="1"/>
</dbReference>
<evidence type="ECO:0000256" key="9">
    <source>
        <dbReference type="ARBA" id="ARBA00023172"/>
    </source>
</evidence>
<evidence type="ECO:0000256" key="6">
    <source>
        <dbReference type="ARBA" id="ARBA00022763"/>
    </source>
</evidence>
<evidence type="ECO:0000256" key="2">
    <source>
        <dbReference type="ARBA" id="ARBA00004286"/>
    </source>
</evidence>
<dbReference type="PANTHER" id="PTHR19306">
    <property type="entry name" value="STRUCTURAL MAINTENANCE OF CHROMOSOMES 5,6 SMC5, SMC6"/>
    <property type="match status" value="1"/>
</dbReference>
<keyword evidence="11" id="KW-0539">Nucleus</keyword>
<dbReference type="GO" id="GO:0030915">
    <property type="term" value="C:Smc5-Smc6 complex"/>
    <property type="evidence" value="ECO:0007669"/>
    <property type="project" value="TreeGrafter"/>
</dbReference>
<proteinExistence type="inferred from homology"/>
<keyword evidence="6" id="KW-0227">DNA damage</keyword>
<dbReference type="GO" id="GO:0003684">
    <property type="term" value="F:damaged DNA binding"/>
    <property type="evidence" value="ECO:0007669"/>
    <property type="project" value="TreeGrafter"/>
</dbReference>
<feature type="region of interest" description="Disordered" evidence="13">
    <location>
        <begin position="1"/>
        <end position="20"/>
    </location>
</feature>
<dbReference type="SUPFAM" id="SSF52540">
    <property type="entry name" value="P-loop containing nucleoside triphosphate hydrolases"/>
    <property type="match status" value="1"/>
</dbReference>
<name>A0A3B0MHK4_THEAN</name>
<comment type="similarity">
    <text evidence="3">Belongs to the SMC family. SMC6 subfamily.</text>
</comment>
<evidence type="ECO:0000256" key="5">
    <source>
        <dbReference type="ARBA" id="ARBA00022741"/>
    </source>
</evidence>
<evidence type="ECO:0000256" key="1">
    <source>
        <dbReference type="ARBA" id="ARBA00004123"/>
    </source>
</evidence>
<evidence type="ECO:0000256" key="8">
    <source>
        <dbReference type="ARBA" id="ARBA00023054"/>
    </source>
</evidence>
<dbReference type="Gene3D" id="1.10.287.1490">
    <property type="match status" value="1"/>
</dbReference>
<dbReference type="VEuPathDB" id="PiroplasmaDB:TA18975"/>
<dbReference type="GO" id="GO:0000724">
    <property type="term" value="P:double-strand break repair via homologous recombination"/>
    <property type="evidence" value="ECO:0007669"/>
    <property type="project" value="TreeGrafter"/>
</dbReference>
<dbReference type="EMBL" id="UIVS01000001">
    <property type="protein sequence ID" value="SVP89483.1"/>
    <property type="molecule type" value="Genomic_DNA"/>
</dbReference>
<evidence type="ECO:0000256" key="7">
    <source>
        <dbReference type="ARBA" id="ARBA00022840"/>
    </source>
</evidence>
<dbReference type="GO" id="GO:0035861">
    <property type="term" value="C:site of double-strand break"/>
    <property type="evidence" value="ECO:0007669"/>
    <property type="project" value="TreeGrafter"/>
</dbReference>
<organism evidence="15">
    <name type="scientific">Theileria annulata</name>
    <dbReference type="NCBI Taxonomy" id="5874"/>
    <lineage>
        <taxon>Eukaryota</taxon>
        <taxon>Sar</taxon>
        <taxon>Alveolata</taxon>
        <taxon>Apicomplexa</taxon>
        <taxon>Aconoidasida</taxon>
        <taxon>Piroplasmida</taxon>
        <taxon>Theileriidae</taxon>
        <taxon>Theileria</taxon>
    </lineage>
</organism>
<evidence type="ECO:0000256" key="12">
    <source>
        <dbReference type="SAM" id="Coils"/>
    </source>
</evidence>
<evidence type="ECO:0000256" key="11">
    <source>
        <dbReference type="ARBA" id="ARBA00023242"/>
    </source>
</evidence>
<keyword evidence="9" id="KW-0233">DNA recombination</keyword>
<keyword evidence="4" id="KW-0158">Chromosome</keyword>
<dbReference type="Gene3D" id="3.40.50.300">
    <property type="entry name" value="P-loop containing nucleotide triphosphate hydrolases"/>
    <property type="match status" value="1"/>
</dbReference>
<evidence type="ECO:0000256" key="3">
    <source>
        <dbReference type="ARBA" id="ARBA00006793"/>
    </source>
</evidence>
<reference evidence="15" key="1">
    <citation type="submission" date="2018-07" db="EMBL/GenBank/DDBJ databases">
        <authorList>
            <person name="Quirk P.G."/>
            <person name="Krulwich T.A."/>
        </authorList>
    </citation>
    <scope>NUCLEOTIDE SEQUENCE</scope>
    <source>
        <strain evidence="15">Anand</strain>
    </source>
</reference>
<evidence type="ECO:0000256" key="13">
    <source>
        <dbReference type="SAM" id="MobiDB-lite"/>
    </source>
</evidence>
<keyword evidence="10" id="KW-0234">DNA repair</keyword>
<dbReference type="EMBL" id="UIVT01000001">
    <property type="protein sequence ID" value="SVP88314.1"/>
    <property type="molecule type" value="Genomic_DNA"/>
</dbReference>
<accession>A0A3B0MHK4</accession>
<evidence type="ECO:0000256" key="10">
    <source>
        <dbReference type="ARBA" id="ARBA00023204"/>
    </source>
</evidence>
<comment type="subcellular location">
    <subcellularLocation>
        <location evidence="2">Chromosome</location>
    </subcellularLocation>
    <subcellularLocation>
        <location evidence="1">Nucleus</location>
    </subcellularLocation>
</comment>
<dbReference type="GO" id="GO:0003697">
    <property type="term" value="F:single-stranded DNA binding"/>
    <property type="evidence" value="ECO:0007669"/>
    <property type="project" value="TreeGrafter"/>
</dbReference>
<dbReference type="InterPro" id="IPR027417">
    <property type="entry name" value="P-loop_NTPase"/>
</dbReference>
<keyword evidence="5" id="KW-0547">Nucleotide-binding</keyword>
<dbReference type="AlphaFoldDB" id="A0A3B0MHK4"/>
<evidence type="ECO:0000256" key="4">
    <source>
        <dbReference type="ARBA" id="ARBA00022454"/>
    </source>
</evidence>
<dbReference type="GO" id="GO:0005524">
    <property type="term" value="F:ATP binding"/>
    <property type="evidence" value="ECO:0007669"/>
    <property type="project" value="UniProtKB-KW"/>
</dbReference>
<feature type="coiled-coil region" evidence="12">
    <location>
        <begin position="213"/>
        <end position="404"/>
    </location>
</feature>
<sequence length="412" mass="48053">MNLNSTPKRRRHNPTDPGILSRLSIPPEFENTSGKIIKVTLLNFLNHAHLTFNCSPYLNLIFGRNGRKWRNNNRKILFRGCAKIEMYISNSGPNSYEPEVYGDVIILSRLVKTLSLVFRTIYKNGSTYYLAGSLVKKTPIDRKTLNQYLRKIKLNINNPTTYMDQEMCKSFFFQSSSHSFYKYYSSCAGLDINTEKKNLEDCKAELRIRKKVLEPDQQKLEQLLKQIESFEQKLNEWKSAKESYKLALYKESVEDYESAKLKYEKQKSNDPTEQITQKEESITQLNTQLAQLKSEINDLITNSMELKDKIRTESDSVSICEDSIKELKTSMVALESNIAQVENDLKKFKTDEKQSEANSRTELDELRKELQLISEEYEKLEEDHQLLMSELTSYEEANNEIESQMVVYSYNQ</sequence>
<evidence type="ECO:0000313" key="14">
    <source>
        <dbReference type="EMBL" id="SVP88314.1"/>
    </source>
</evidence>
<keyword evidence="7" id="KW-0067">ATP-binding</keyword>